<comment type="subunit">
    <text evidence="5">The Tat system comprises two distinct complexes: a TatABC complex, containing multiple copies of TatA, TatB and TatC subunits, and a separate TatA complex, containing only TatA subunits. Substrates initially bind to the TatABC complex, which probably triggers association of the separate TatA complex to form the active translocon.</text>
</comment>
<evidence type="ECO:0000313" key="7">
    <source>
        <dbReference type="EMBL" id="ALN78305.1"/>
    </source>
</evidence>
<feature type="transmembrane region" description="Helical" evidence="5">
    <location>
        <begin position="89"/>
        <end position="110"/>
    </location>
</feature>
<feature type="transmembrane region" description="Helical" evidence="5">
    <location>
        <begin position="172"/>
        <end position="195"/>
    </location>
</feature>
<dbReference type="Pfam" id="PF00902">
    <property type="entry name" value="TatC"/>
    <property type="match status" value="1"/>
</dbReference>
<keyword evidence="2 5" id="KW-0812">Transmembrane</keyword>
<dbReference type="PRINTS" id="PR01840">
    <property type="entry name" value="TATCFAMILY"/>
</dbReference>
<dbReference type="GO" id="GO:0043953">
    <property type="term" value="P:protein transport by the Tat complex"/>
    <property type="evidence" value="ECO:0007669"/>
    <property type="project" value="UniProtKB-UniRule"/>
</dbReference>
<keyword evidence="4 5" id="KW-0472">Membrane</keyword>
<comment type="function">
    <text evidence="5">Part of the twin-arginine translocation (Tat) system that transports large folded proteins containing a characteristic twin-arginine motif in their signal peptide across membranes. Together with TatB, TatC is part of a receptor directly interacting with Tat signal peptides.</text>
</comment>
<comment type="similarity">
    <text evidence="5">Belongs to the TatC family.</text>
</comment>
<dbReference type="EMBL" id="CP011129">
    <property type="protein sequence ID" value="ALN78305.1"/>
    <property type="molecule type" value="Genomic_DNA"/>
</dbReference>
<dbReference type="eggNOG" id="COG0805">
    <property type="taxonomic scope" value="Bacteria"/>
</dbReference>
<dbReference type="HAMAP" id="MF_00902">
    <property type="entry name" value="TatC"/>
    <property type="match status" value="1"/>
</dbReference>
<keyword evidence="5" id="KW-0653">Protein transport</keyword>
<sequence length="272" mass="29481">MSDAESRAPQAGGPGDDASPEPRLLDHLIELRARLLRGVTGLIIVFLGFLPFANKLYHYLATPLLAKLPAGSQLIAVEVASPFSAPLKLAFFAALMVTMPWLLYQAWAFVAPGLYRREKRLALPLLVSALVLFYAGCAFAFFLVLPSVFGFLVKVTPVGVAMMTDINAYLDFVLILFLAFGISFEVPVALVILALLGWVTPAQLKEARGYAVVGIFVIAAVITPPDVVSQLMLAIPMCILYEIGIIAAKWVASDRRGRDDEDDASTGDARDR</sequence>
<dbReference type="GO" id="GO:0009977">
    <property type="term" value="F:proton motive force dependent protein transmembrane transporter activity"/>
    <property type="evidence" value="ECO:0007669"/>
    <property type="project" value="TreeGrafter"/>
</dbReference>
<dbReference type="PROSITE" id="PS01218">
    <property type="entry name" value="TATC"/>
    <property type="match status" value="1"/>
</dbReference>
<evidence type="ECO:0000256" key="2">
    <source>
        <dbReference type="ARBA" id="ARBA00022692"/>
    </source>
</evidence>
<feature type="transmembrane region" description="Helical" evidence="5">
    <location>
        <begin position="122"/>
        <end position="152"/>
    </location>
</feature>
<feature type="transmembrane region" description="Helical" evidence="5">
    <location>
        <begin position="231"/>
        <end position="252"/>
    </location>
</feature>
<keyword evidence="3 5" id="KW-1133">Transmembrane helix</keyword>
<evidence type="ECO:0000256" key="6">
    <source>
        <dbReference type="SAM" id="MobiDB-lite"/>
    </source>
</evidence>
<dbReference type="PANTHER" id="PTHR30371">
    <property type="entry name" value="SEC-INDEPENDENT PROTEIN TRANSLOCASE PROTEIN TATC"/>
    <property type="match status" value="1"/>
</dbReference>
<dbReference type="KEGG" id="laq:GLA29479_1224"/>
<keyword evidence="8" id="KW-1185">Reference proteome</keyword>
<dbReference type="OrthoDB" id="9777044at2"/>
<dbReference type="SMR" id="A0A0S2F4I0"/>
<dbReference type="NCBIfam" id="TIGR00945">
    <property type="entry name" value="tatC"/>
    <property type="match status" value="1"/>
</dbReference>
<evidence type="ECO:0000256" key="3">
    <source>
        <dbReference type="ARBA" id="ARBA00022989"/>
    </source>
</evidence>
<reference evidence="7 8" key="1">
    <citation type="journal article" date="2015" name="BMC Genomics">
        <title>Comparative genomics and metabolic profiling of the genus Lysobacter.</title>
        <authorList>
            <person name="de Bruijn I."/>
            <person name="Cheng X."/>
            <person name="de Jager V."/>
            <person name="Exposito R.G."/>
            <person name="Watrous J."/>
            <person name="Patel N."/>
            <person name="Postma J."/>
            <person name="Dorrestein P.C."/>
            <person name="Kobayashi D."/>
            <person name="Raaijmakers J.M."/>
        </authorList>
    </citation>
    <scope>NUCLEOTIDE SEQUENCE [LARGE SCALE GENOMIC DNA]</scope>
    <source>
        <strain evidence="7 8">76</strain>
    </source>
</reference>
<evidence type="ECO:0000313" key="8">
    <source>
        <dbReference type="Proteomes" id="UP000060787"/>
    </source>
</evidence>
<dbReference type="InterPro" id="IPR019820">
    <property type="entry name" value="Sec-indep_translocase_CS"/>
</dbReference>
<dbReference type="PANTHER" id="PTHR30371:SF0">
    <property type="entry name" value="SEC-INDEPENDENT PROTEIN TRANSLOCASE PROTEIN TATC, CHLOROPLASTIC-RELATED"/>
    <property type="match status" value="1"/>
</dbReference>
<dbReference type="GO" id="GO:0065002">
    <property type="term" value="P:intracellular protein transmembrane transport"/>
    <property type="evidence" value="ECO:0007669"/>
    <property type="project" value="TreeGrafter"/>
</dbReference>
<proteinExistence type="inferred from homology"/>
<dbReference type="KEGG" id="lab:LA76x_0143"/>
<dbReference type="AlphaFoldDB" id="A0A0S2F4I0"/>
<feature type="transmembrane region" description="Helical" evidence="5">
    <location>
        <begin position="207"/>
        <end position="225"/>
    </location>
</feature>
<comment type="subcellular location">
    <subcellularLocation>
        <location evidence="5">Cell membrane</location>
        <topology evidence="5">Multi-pass membrane protein</topology>
    </subcellularLocation>
    <subcellularLocation>
        <location evidence="1">Membrane</location>
        <topology evidence="1">Multi-pass membrane protein</topology>
    </subcellularLocation>
</comment>
<dbReference type="Proteomes" id="UP000060787">
    <property type="component" value="Chromosome"/>
</dbReference>
<evidence type="ECO:0000256" key="1">
    <source>
        <dbReference type="ARBA" id="ARBA00004141"/>
    </source>
</evidence>
<dbReference type="InterPro" id="IPR002033">
    <property type="entry name" value="TatC"/>
</dbReference>
<evidence type="ECO:0000256" key="5">
    <source>
        <dbReference type="HAMAP-Rule" id="MF_00902"/>
    </source>
</evidence>
<dbReference type="STRING" id="84531.LA76x_0143"/>
<keyword evidence="5" id="KW-0811">Translocation</keyword>
<feature type="transmembrane region" description="Helical" evidence="5">
    <location>
        <begin position="35"/>
        <end position="53"/>
    </location>
</feature>
<evidence type="ECO:0000256" key="4">
    <source>
        <dbReference type="ARBA" id="ARBA00023136"/>
    </source>
</evidence>
<name>A0A0S2F4I0_LYSAN</name>
<organism evidence="7 8">
    <name type="scientific">Lysobacter antibioticus</name>
    <dbReference type="NCBI Taxonomy" id="84531"/>
    <lineage>
        <taxon>Bacteria</taxon>
        <taxon>Pseudomonadati</taxon>
        <taxon>Pseudomonadota</taxon>
        <taxon>Gammaproteobacteria</taxon>
        <taxon>Lysobacterales</taxon>
        <taxon>Lysobacteraceae</taxon>
        <taxon>Lysobacter</taxon>
    </lineage>
</organism>
<feature type="region of interest" description="Disordered" evidence="6">
    <location>
        <begin position="1"/>
        <end position="21"/>
    </location>
</feature>
<accession>A0A0S2F4I0</accession>
<dbReference type="GO" id="GO:0033281">
    <property type="term" value="C:TAT protein transport complex"/>
    <property type="evidence" value="ECO:0007669"/>
    <property type="project" value="UniProtKB-UniRule"/>
</dbReference>
<dbReference type="PATRIC" id="fig|84531.7.peg.1213"/>
<protein>
    <recommendedName>
        <fullName evidence="5">Sec-independent protein translocase protein TatC</fullName>
    </recommendedName>
</protein>
<keyword evidence="5" id="KW-1003">Cell membrane</keyword>
<gene>
    <name evidence="5 7" type="primary">tatC</name>
    <name evidence="7" type="ORF">LA76x_0143</name>
</gene>
<keyword evidence="5" id="KW-0813">Transport</keyword>
<dbReference type="RefSeq" id="WP_057916143.1">
    <property type="nucleotide sequence ID" value="NZ_CP011129.1"/>
</dbReference>